<evidence type="ECO:0000313" key="5">
    <source>
        <dbReference type="EMBL" id="KAF2877420.1"/>
    </source>
</evidence>
<keyword evidence="6" id="KW-1185">Reference proteome</keyword>
<keyword evidence="2" id="KW-0689">Ribosomal protein</keyword>
<dbReference type="InterPro" id="IPR001911">
    <property type="entry name" value="Ribosomal_bS21"/>
</dbReference>
<dbReference type="GO" id="GO:0070124">
    <property type="term" value="P:mitochondrial translational initiation"/>
    <property type="evidence" value="ECO:0007669"/>
    <property type="project" value="TreeGrafter"/>
</dbReference>
<evidence type="ECO:0000256" key="4">
    <source>
        <dbReference type="SAM" id="MobiDB-lite"/>
    </source>
</evidence>
<dbReference type="AlphaFoldDB" id="A0A7C8MD30"/>
<dbReference type="PANTHER" id="PTHR41237:SF1">
    <property type="entry name" value="SMALL RIBOSOMAL SUBUNIT PROTEIN BS21M"/>
    <property type="match status" value="1"/>
</dbReference>
<dbReference type="Proteomes" id="UP000481861">
    <property type="component" value="Unassembled WGS sequence"/>
</dbReference>
<accession>A0A7C8MD30</accession>
<dbReference type="InterPro" id="IPR052837">
    <property type="entry name" value="Mitoribosomal_bS21"/>
</dbReference>
<feature type="region of interest" description="Disordered" evidence="4">
    <location>
        <begin position="33"/>
        <end position="102"/>
    </location>
</feature>
<dbReference type="PANTHER" id="PTHR41237">
    <property type="entry name" value="37S RIBOSOMAL PROTEIN MRP21, MITOCHONDRIAL"/>
    <property type="match status" value="1"/>
</dbReference>
<dbReference type="OrthoDB" id="2501249at2759"/>
<dbReference type="GO" id="GO:0003735">
    <property type="term" value="F:structural constituent of ribosome"/>
    <property type="evidence" value="ECO:0007669"/>
    <property type="project" value="InterPro"/>
</dbReference>
<evidence type="ECO:0000256" key="1">
    <source>
        <dbReference type="ARBA" id="ARBA00006640"/>
    </source>
</evidence>
<comment type="similarity">
    <text evidence="1">Belongs to the bacterial ribosomal protein bS21 family.</text>
</comment>
<dbReference type="EMBL" id="JAADJZ010000002">
    <property type="protein sequence ID" value="KAF2877420.1"/>
    <property type="molecule type" value="Genomic_DNA"/>
</dbReference>
<keyword evidence="3" id="KW-0687">Ribonucleoprotein</keyword>
<evidence type="ECO:0000256" key="2">
    <source>
        <dbReference type="ARBA" id="ARBA00022980"/>
    </source>
</evidence>
<comment type="caution">
    <text evidence="5">The sequence shown here is derived from an EMBL/GenBank/DDBJ whole genome shotgun (WGS) entry which is preliminary data.</text>
</comment>
<name>A0A7C8MD30_9PLEO</name>
<dbReference type="GO" id="GO:0005763">
    <property type="term" value="C:mitochondrial small ribosomal subunit"/>
    <property type="evidence" value="ECO:0007669"/>
    <property type="project" value="TreeGrafter"/>
</dbReference>
<evidence type="ECO:0000313" key="6">
    <source>
        <dbReference type="Proteomes" id="UP000481861"/>
    </source>
</evidence>
<gene>
    <name evidence="5" type="ORF">BDV95DRAFT_559216</name>
</gene>
<protein>
    <submittedName>
        <fullName evidence="5">Uncharacterized protein</fullName>
    </submittedName>
</protein>
<organism evidence="5 6">
    <name type="scientific">Massariosphaeria phaeospora</name>
    <dbReference type="NCBI Taxonomy" id="100035"/>
    <lineage>
        <taxon>Eukaryota</taxon>
        <taxon>Fungi</taxon>
        <taxon>Dikarya</taxon>
        <taxon>Ascomycota</taxon>
        <taxon>Pezizomycotina</taxon>
        <taxon>Dothideomycetes</taxon>
        <taxon>Pleosporomycetidae</taxon>
        <taxon>Pleosporales</taxon>
        <taxon>Pleosporales incertae sedis</taxon>
        <taxon>Massariosphaeria</taxon>
    </lineage>
</organism>
<proteinExistence type="inferred from homology"/>
<dbReference type="Pfam" id="PF01165">
    <property type="entry name" value="Ribosomal_S21"/>
    <property type="match status" value="1"/>
</dbReference>
<sequence length="238" mass="26859">MGSRSIGELLLRPPSLFRTLPISRRPAICLRKGERTPWTAQRSITNSPPPRAAQPQLEDEPDAPIDSASQVSQSIDDLFTGMPNTSIRRSPLAPRRDASAERPAGRHIFGADFVNRRQPLNFDEMDLPDSTGLPASLRDTPDVPAIPEEEKIYPRLNPAYGRTVNLDPGKGRDLVRGLGMLGSLVTRNKIKYDLHIQRYHERPGLKRKRLNSVRWRAKFKIGFRDVVGRVSELTRKGW</sequence>
<reference evidence="5 6" key="1">
    <citation type="submission" date="2020-01" db="EMBL/GenBank/DDBJ databases">
        <authorList>
            <consortium name="DOE Joint Genome Institute"/>
            <person name="Haridas S."/>
            <person name="Albert R."/>
            <person name="Binder M."/>
            <person name="Bloem J."/>
            <person name="Labutti K."/>
            <person name="Salamov A."/>
            <person name="Andreopoulos B."/>
            <person name="Baker S.E."/>
            <person name="Barry K."/>
            <person name="Bills G."/>
            <person name="Bluhm B.H."/>
            <person name="Cannon C."/>
            <person name="Castanera R."/>
            <person name="Culley D.E."/>
            <person name="Daum C."/>
            <person name="Ezra D."/>
            <person name="Gonzalez J.B."/>
            <person name="Henrissat B."/>
            <person name="Kuo A."/>
            <person name="Liang C."/>
            <person name="Lipzen A."/>
            <person name="Lutzoni F."/>
            <person name="Magnuson J."/>
            <person name="Mondo S."/>
            <person name="Nolan M."/>
            <person name="Ohm R."/>
            <person name="Pangilinan J."/>
            <person name="Park H.-J.H."/>
            <person name="Ramirez L."/>
            <person name="Alfaro M."/>
            <person name="Sun H."/>
            <person name="Tritt A."/>
            <person name="Yoshinaga Y."/>
            <person name="Zwiers L.-H.L."/>
            <person name="Turgeon B.G."/>
            <person name="Goodwin S.B."/>
            <person name="Spatafora J.W."/>
            <person name="Crous P.W."/>
            <person name="Grigoriev I.V."/>
        </authorList>
    </citation>
    <scope>NUCLEOTIDE SEQUENCE [LARGE SCALE GENOMIC DNA]</scope>
    <source>
        <strain evidence="5 6">CBS 611.86</strain>
    </source>
</reference>
<evidence type="ECO:0000256" key="3">
    <source>
        <dbReference type="ARBA" id="ARBA00023274"/>
    </source>
</evidence>